<evidence type="ECO:0000313" key="2">
    <source>
        <dbReference type="EMBL" id="JAC51841.1"/>
    </source>
</evidence>
<feature type="transmembrane region" description="Helical" evidence="1">
    <location>
        <begin position="16"/>
        <end position="39"/>
    </location>
</feature>
<accession>A0A034W8E8</accession>
<proteinExistence type="predicted"/>
<dbReference type="EMBL" id="GAKP01007114">
    <property type="protein sequence ID" value="JAC51838.1"/>
    <property type="molecule type" value="Transcribed_RNA"/>
</dbReference>
<organism evidence="2">
    <name type="scientific">Bactrocera dorsalis</name>
    <name type="common">Oriental fruit fly</name>
    <name type="synonym">Dacus dorsalis</name>
    <dbReference type="NCBI Taxonomy" id="27457"/>
    <lineage>
        <taxon>Eukaryota</taxon>
        <taxon>Metazoa</taxon>
        <taxon>Ecdysozoa</taxon>
        <taxon>Arthropoda</taxon>
        <taxon>Hexapoda</taxon>
        <taxon>Insecta</taxon>
        <taxon>Pterygota</taxon>
        <taxon>Neoptera</taxon>
        <taxon>Endopterygota</taxon>
        <taxon>Diptera</taxon>
        <taxon>Brachycera</taxon>
        <taxon>Muscomorpha</taxon>
        <taxon>Tephritoidea</taxon>
        <taxon>Tephritidae</taxon>
        <taxon>Bactrocera</taxon>
        <taxon>Bactrocera</taxon>
    </lineage>
</organism>
<evidence type="ECO:0000256" key="1">
    <source>
        <dbReference type="SAM" id="Phobius"/>
    </source>
</evidence>
<keyword evidence="1" id="KW-0812">Transmembrane</keyword>
<keyword evidence="1" id="KW-0472">Membrane</keyword>
<dbReference type="AlphaFoldDB" id="A0A034W8E8"/>
<dbReference type="OrthoDB" id="10255582at2759"/>
<dbReference type="EMBL" id="GAKP01007111">
    <property type="protein sequence ID" value="JAC51841.1"/>
    <property type="molecule type" value="Transcribed_RNA"/>
</dbReference>
<sequence length="100" mass="11126">MSRKASPMLRLQRHNIFLVNHVAILQILSSTSAVLFTLAKQAKLLQANKLCLVVNKRLQSLKPPAGVQEQIDVCFYLFNAVLPLIINLSSNTLLADKLSE</sequence>
<reference evidence="2" key="1">
    <citation type="journal article" date="2014" name="BMC Genomics">
        <title>Characterizing the developmental transcriptome of the oriental fruit fly, Bactrocera dorsalis (Diptera: Tephritidae) through comparative genomic analysis with Drosophila melanogaster utilizing modENCODE datasets.</title>
        <authorList>
            <person name="Geib S.M."/>
            <person name="Calla B."/>
            <person name="Hall B."/>
            <person name="Hou S."/>
            <person name="Manoukis N.C."/>
        </authorList>
    </citation>
    <scope>NUCLEOTIDE SEQUENCE</scope>
    <source>
        <strain evidence="2">Punador</strain>
    </source>
</reference>
<keyword evidence="1" id="KW-1133">Transmembrane helix</keyword>
<name>A0A034W8E8_BACDO</name>
<protein>
    <submittedName>
        <fullName evidence="2">Uncharacterized protein</fullName>
    </submittedName>
</protein>